<keyword evidence="4" id="KW-0472">Membrane</keyword>
<comment type="subcellular location">
    <subcellularLocation>
        <location evidence="1">Cell membrane</location>
    </subcellularLocation>
</comment>
<gene>
    <name evidence="7" type="primary">opuAC</name>
    <name evidence="7" type="ORF">EKD16_09155</name>
</gene>
<dbReference type="PROSITE" id="PS51257">
    <property type="entry name" value="PROKAR_LIPOPROTEIN"/>
    <property type="match status" value="1"/>
</dbReference>
<dbReference type="RefSeq" id="WP_131097951.1">
    <property type="nucleotide sequence ID" value="NZ_CP036455.1"/>
</dbReference>
<reference evidence="7 8" key="1">
    <citation type="submission" date="2019-02" db="EMBL/GenBank/DDBJ databases">
        <authorList>
            <person name="Khodamoradi S."/>
            <person name="Hahnke R.L."/>
            <person name="Kaempfer P."/>
            <person name="Schumann P."/>
            <person name="Rohde M."/>
            <person name="Steinert M."/>
            <person name="Luzhetskyy A."/>
            <person name="Wink J."/>
            <person name="Ruckert C."/>
        </authorList>
    </citation>
    <scope>NUCLEOTIDE SEQUENCE [LARGE SCALE GENOMIC DNA]</scope>
    <source>
        <strain evidence="7 8">M2</strain>
    </source>
</reference>
<dbReference type="OrthoDB" id="9787902at2"/>
<evidence type="ECO:0000313" key="8">
    <source>
        <dbReference type="Proteomes" id="UP000292235"/>
    </source>
</evidence>
<dbReference type="KEGG" id="strr:EKD16_09155"/>
<dbReference type="GO" id="GO:0043190">
    <property type="term" value="C:ATP-binding cassette (ABC) transporter complex"/>
    <property type="evidence" value="ECO:0007669"/>
    <property type="project" value="InterPro"/>
</dbReference>
<dbReference type="GO" id="GO:0005275">
    <property type="term" value="F:amine transmembrane transporter activity"/>
    <property type="evidence" value="ECO:0007669"/>
    <property type="project" value="TreeGrafter"/>
</dbReference>
<keyword evidence="3" id="KW-1003">Cell membrane</keyword>
<dbReference type="SUPFAM" id="SSF53850">
    <property type="entry name" value="Periplasmic binding protein-like II"/>
    <property type="match status" value="1"/>
</dbReference>
<dbReference type="Gene3D" id="3.40.190.100">
    <property type="entry name" value="Glycine betaine-binding periplasmic protein, domain 2"/>
    <property type="match status" value="1"/>
</dbReference>
<dbReference type="PANTHER" id="PTHR47737:SF1">
    <property type="entry name" value="GLYCINE BETAINE_PROLINE BETAINE TRANSPORT SYSTEM PERMEASE PROTEIN PROW"/>
    <property type="match status" value="1"/>
</dbReference>
<dbReference type="AlphaFoldDB" id="A0A4P6PZJ7"/>
<evidence type="ECO:0000256" key="2">
    <source>
        <dbReference type="ARBA" id="ARBA00022448"/>
    </source>
</evidence>
<dbReference type="GO" id="GO:0015871">
    <property type="term" value="P:choline transport"/>
    <property type="evidence" value="ECO:0007669"/>
    <property type="project" value="InterPro"/>
</dbReference>
<dbReference type="Proteomes" id="UP000292235">
    <property type="component" value="Chromosome"/>
</dbReference>
<organism evidence="7 8">
    <name type="scientific">Streptomonospora litoralis</name>
    <dbReference type="NCBI Taxonomy" id="2498135"/>
    <lineage>
        <taxon>Bacteria</taxon>
        <taxon>Bacillati</taxon>
        <taxon>Actinomycetota</taxon>
        <taxon>Actinomycetes</taxon>
        <taxon>Streptosporangiales</taxon>
        <taxon>Nocardiopsidaceae</taxon>
        <taxon>Streptomonospora</taxon>
    </lineage>
</organism>
<dbReference type="InterPro" id="IPR007210">
    <property type="entry name" value="ABC_Gly_betaine_transp_sub-bd"/>
</dbReference>
<keyword evidence="8" id="KW-1185">Reference proteome</keyword>
<dbReference type="GO" id="GO:0015226">
    <property type="term" value="F:carnitine transmembrane transporter activity"/>
    <property type="evidence" value="ECO:0007669"/>
    <property type="project" value="TreeGrafter"/>
</dbReference>
<dbReference type="GO" id="GO:0031460">
    <property type="term" value="P:glycine betaine transport"/>
    <property type="evidence" value="ECO:0007669"/>
    <property type="project" value="TreeGrafter"/>
</dbReference>
<sequence length="316" mass="34424" precursor="true">MVSLQRPAASASIVALTMLMAASCGSPSEGGFDSGGGTDTEVVLVEQPWEDLMVENRIARQVLKEAGYSVEIEDLSVPLGAQALTKGDADAYLGNWWPSQKEVYGDPIDAGKIEVLGTVVTGVAYEPAVPKYVADEYGVTSLADLDENAQKFNREFLGIEPGTPGNNSIQEAIDADAYGLGDWNLVESSTPAMLAEVDKRTQDEQPVVFLAWAPHWMNIEWDLVYLDDPEEAWPGAGEVRSVSREGFKDDNPNAARFLSRIEVDRETASDWVYQVSQEDRSPADVAREWISQNPDRVGEWLKGVETVEGDPAEAPA</sequence>
<proteinExistence type="predicted"/>
<evidence type="ECO:0000313" key="7">
    <source>
        <dbReference type="EMBL" id="QBI53625.1"/>
    </source>
</evidence>
<dbReference type="InterPro" id="IPR017783">
    <property type="entry name" value="ABC_choline_sub-bd"/>
</dbReference>
<accession>A0A4P6PZJ7</accession>
<feature type="signal peptide" evidence="5">
    <location>
        <begin position="1"/>
        <end position="21"/>
    </location>
</feature>
<evidence type="ECO:0000256" key="5">
    <source>
        <dbReference type="SAM" id="SignalP"/>
    </source>
</evidence>
<name>A0A4P6PZJ7_9ACTN</name>
<dbReference type="CDD" id="cd13640">
    <property type="entry name" value="PBP2_ChoX"/>
    <property type="match status" value="1"/>
</dbReference>
<protein>
    <submittedName>
        <fullName evidence="7">Glycine betaine-binding protein OpuAC</fullName>
    </submittedName>
</protein>
<evidence type="ECO:0000259" key="6">
    <source>
        <dbReference type="Pfam" id="PF04069"/>
    </source>
</evidence>
<dbReference type="EMBL" id="CP036455">
    <property type="protein sequence ID" value="QBI53625.1"/>
    <property type="molecule type" value="Genomic_DNA"/>
</dbReference>
<keyword evidence="5" id="KW-0732">Signal</keyword>
<keyword evidence="2" id="KW-0813">Transport</keyword>
<feature type="chain" id="PRO_5020563085" evidence="5">
    <location>
        <begin position="22"/>
        <end position="316"/>
    </location>
</feature>
<evidence type="ECO:0000256" key="1">
    <source>
        <dbReference type="ARBA" id="ARBA00004236"/>
    </source>
</evidence>
<evidence type="ECO:0000256" key="4">
    <source>
        <dbReference type="ARBA" id="ARBA00023136"/>
    </source>
</evidence>
<dbReference type="PANTHER" id="PTHR47737">
    <property type="entry name" value="GLYCINE BETAINE/PROLINE BETAINE TRANSPORT SYSTEM PERMEASE PROTEIN PROW"/>
    <property type="match status" value="1"/>
</dbReference>
<dbReference type="GO" id="GO:0042597">
    <property type="term" value="C:periplasmic space"/>
    <property type="evidence" value="ECO:0007669"/>
    <property type="project" value="InterPro"/>
</dbReference>
<dbReference type="GO" id="GO:0033265">
    <property type="term" value="F:choline binding"/>
    <property type="evidence" value="ECO:0007669"/>
    <property type="project" value="InterPro"/>
</dbReference>
<evidence type="ECO:0000256" key="3">
    <source>
        <dbReference type="ARBA" id="ARBA00022475"/>
    </source>
</evidence>
<dbReference type="Pfam" id="PF04069">
    <property type="entry name" value="OpuAC"/>
    <property type="match status" value="1"/>
</dbReference>
<dbReference type="Gene3D" id="3.40.190.10">
    <property type="entry name" value="Periplasmic binding protein-like II"/>
    <property type="match status" value="1"/>
</dbReference>
<feature type="domain" description="ABC-type glycine betaine transport system substrate-binding" evidence="6">
    <location>
        <begin position="41"/>
        <end position="292"/>
    </location>
</feature>